<accession>A0ACD3YA07</accession>
<protein>
    <submittedName>
        <fullName evidence="1">Helix-turn-helix domain-containing protein</fullName>
    </submittedName>
</protein>
<dbReference type="Proteomes" id="UP000829420">
    <property type="component" value="Chromosome"/>
</dbReference>
<evidence type="ECO:0000313" key="1">
    <source>
        <dbReference type="EMBL" id="UNH39997.1"/>
    </source>
</evidence>
<proteinExistence type="predicted"/>
<organism evidence="1 2">
    <name type="scientific">Moellerella wisconsensis</name>
    <dbReference type="NCBI Taxonomy" id="158849"/>
    <lineage>
        <taxon>Bacteria</taxon>
        <taxon>Pseudomonadati</taxon>
        <taxon>Pseudomonadota</taxon>
        <taxon>Gammaproteobacteria</taxon>
        <taxon>Enterobacterales</taxon>
        <taxon>Morganellaceae</taxon>
        <taxon>Moellerella</taxon>
    </lineage>
</organism>
<dbReference type="EMBL" id="CP093255">
    <property type="protein sequence ID" value="UNH39997.1"/>
    <property type="molecule type" value="Genomic_DNA"/>
</dbReference>
<reference evidence="1" key="1">
    <citation type="submission" date="2022-03" db="EMBL/GenBank/DDBJ databases">
        <title>ESBL-producing Moellerella wisconsensis and Escherichia marmotae isolated from wild game meat.</title>
        <authorList>
            <person name="Biggel M."/>
        </authorList>
    </citation>
    <scope>NUCLEOTIDE SEQUENCE</scope>
    <source>
        <strain evidence="1">W1</strain>
    </source>
</reference>
<keyword evidence="2" id="KW-1185">Reference proteome</keyword>
<name>A0ACD3YA07_9GAMM</name>
<evidence type="ECO:0000313" key="2">
    <source>
        <dbReference type="Proteomes" id="UP000829420"/>
    </source>
</evidence>
<sequence length="119" mass="13399">MVDLNDEPLTTKGASLLLKCSEREVRRLIKNGDLQASQRRMKDKDGREIIGRYRLLKSDCLAYAISIHENNLVNAGCHIKSRERFKSCQSNYGTASGTVISFRQAASELDKALGQQRKN</sequence>
<gene>
    <name evidence="1" type="ORF">MNY70_06015</name>
</gene>